<dbReference type="PANTHER" id="PTHR43884">
    <property type="entry name" value="ACYL-COA DEHYDROGENASE"/>
    <property type="match status" value="1"/>
</dbReference>
<dbReference type="EMBL" id="JACHDD010000006">
    <property type="protein sequence ID" value="MBB5425950.1"/>
    <property type="molecule type" value="Genomic_DNA"/>
</dbReference>
<gene>
    <name evidence="2" type="ORF">HDG40_004123</name>
</gene>
<dbReference type="Pfam" id="PF02771">
    <property type="entry name" value="Acyl-CoA_dh_N"/>
    <property type="match status" value="1"/>
</dbReference>
<sequence>MSTASFVPADLAVWLDTHAELLDSSAGHAREIVPRLAAAGLFGIGVPVTYAGGRGGAATDAVEAIAQVASHSLSAAFVFWGHRTFIEYLLHSPNAGLRETWLPQLLSGEIAGATGLSNAMKYLSALEPLQMKAEPVAADGSGARRWALSGSLPWITNLRPEGFLVAAAFDHADSGKPSIFAVPHDLPGVGRSADLDLIALRASNTAALKIEGAQLDERWMIADNASTFLTRVRPGFLGLQCGLSLGLARRALASVALARPASRLALAADAEQLADELARLTDQLCMGIAAQTYVEDASNLFRLRIALASLVASAVNLEVQASGGQGYLREQSAVARRVREASFVPIVTPSIVQLKHQLALHARTE</sequence>
<dbReference type="GO" id="GO:0050660">
    <property type="term" value="F:flavin adenine dinucleotide binding"/>
    <property type="evidence" value="ECO:0007669"/>
    <property type="project" value="InterPro"/>
</dbReference>
<name>A0A6I1PPZ1_PARAM</name>
<reference evidence="2 3" key="1">
    <citation type="submission" date="2020-08" db="EMBL/GenBank/DDBJ databases">
        <title>Genomic Encyclopedia of Type Strains, Phase IV (KMG-V): Genome sequencing to study the core and pangenomes of soil and plant-associated prokaryotes.</title>
        <authorList>
            <person name="Whitman W."/>
        </authorList>
    </citation>
    <scope>NUCLEOTIDE SEQUENCE [LARGE SCALE GENOMIC DNA]</scope>
    <source>
        <strain evidence="2 3">JPY158</strain>
    </source>
</reference>
<dbReference type="InterPro" id="IPR046373">
    <property type="entry name" value="Acyl-CoA_Oxase/DH_mid-dom_sf"/>
</dbReference>
<evidence type="ECO:0000259" key="1">
    <source>
        <dbReference type="Pfam" id="PF02771"/>
    </source>
</evidence>
<dbReference type="AlphaFoldDB" id="A0A6I1PPZ1"/>
<dbReference type="GO" id="GO:0003995">
    <property type="term" value="F:acyl-CoA dehydrogenase activity"/>
    <property type="evidence" value="ECO:0007669"/>
    <property type="project" value="TreeGrafter"/>
</dbReference>
<evidence type="ECO:0000313" key="2">
    <source>
        <dbReference type="EMBL" id="MBB5425950.1"/>
    </source>
</evidence>
<dbReference type="InterPro" id="IPR009100">
    <property type="entry name" value="AcylCoA_DH/oxidase_NM_dom_sf"/>
</dbReference>
<dbReference type="Gene3D" id="2.40.110.10">
    <property type="entry name" value="Butyryl-CoA Dehydrogenase, subunit A, domain 2"/>
    <property type="match status" value="1"/>
</dbReference>
<dbReference type="InterPro" id="IPR037069">
    <property type="entry name" value="AcylCoA_DH/ox_N_sf"/>
</dbReference>
<dbReference type="OrthoDB" id="2564795at2"/>
<evidence type="ECO:0000313" key="3">
    <source>
        <dbReference type="Proteomes" id="UP000592780"/>
    </source>
</evidence>
<accession>A0A6I1PPZ1</accession>
<protein>
    <submittedName>
        <fullName evidence="2">Alkylation response protein AidB-like acyl-CoA dehydrogenase</fullName>
    </submittedName>
</protein>
<dbReference type="InterPro" id="IPR013786">
    <property type="entry name" value="AcylCoA_DH/ox_N"/>
</dbReference>
<dbReference type="Gene3D" id="1.10.540.10">
    <property type="entry name" value="Acyl-CoA dehydrogenase/oxidase, N-terminal domain"/>
    <property type="match status" value="1"/>
</dbReference>
<dbReference type="PANTHER" id="PTHR43884:SF12">
    <property type="entry name" value="ISOVALERYL-COA DEHYDROGENASE, MITOCHONDRIAL-RELATED"/>
    <property type="match status" value="1"/>
</dbReference>
<dbReference type="SUPFAM" id="SSF56645">
    <property type="entry name" value="Acyl-CoA dehydrogenase NM domain-like"/>
    <property type="match status" value="1"/>
</dbReference>
<dbReference type="Proteomes" id="UP000592780">
    <property type="component" value="Unassembled WGS sequence"/>
</dbReference>
<proteinExistence type="predicted"/>
<dbReference type="RefSeq" id="WP_018437437.1">
    <property type="nucleotide sequence ID" value="NZ_JACHDD010000006.1"/>
</dbReference>
<organism evidence="2 3">
    <name type="scientific">Paraburkholderia atlantica</name>
    <dbReference type="NCBI Taxonomy" id="2654982"/>
    <lineage>
        <taxon>Bacteria</taxon>
        <taxon>Pseudomonadati</taxon>
        <taxon>Pseudomonadota</taxon>
        <taxon>Betaproteobacteria</taxon>
        <taxon>Burkholderiales</taxon>
        <taxon>Burkholderiaceae</taxon>
        <taxon>Paraburkholderia</taxon>
    </lineage>
</organism>
<keyword evidence="3" id="KW-1185">Reference proteome</keyword>
<feature type="domain" description="Acyl-CoA dehydrogenase/oxidase N-terminal" evidence="1">
    <location>
        <begin position="18"/>
        <end position="109"/>
    </location>
</feature>
<comment type="caution">
    <text evidence="2">The sequence shown here is derived from an EMBL/GenBank/DDBJ whole genome shotgun (WGS) entry which is preliminary data.</text>
</comment>